<protein>
    <submittedName>
        <fullName evidence="2">Uncharacterized protein</fullName>
    </submittedName>
</protein>
<organism evidence="2 3">
    <name type="scientific">Euplotes crassus</name>
    <dbReference type="NCBI Taxonomy" id="5936"/>
    <lineage>
        <taxon>Eukaryota</taxon>
        <taxon>Sar</taxon>
        <taxon>Alveolata</taxon>
        <taxon>Ciliophora</taxon>
        <taxon>Intramacronucleata</taxon>
        <taxon>Spirotrichea</taxon>
        <taxon>Hypotrichia</taxon>
        <taxon>Euplotida</taxon>
        <taxon>Euplotidae</taxon>
        <taxon>Moneuplotes</taxon>
    </lineage>
</organism>
<name>A0AAD2D9V3_EUPCR</name>
<feature type="compositionally biased region" description="Basic residues" evidence="1">
    <location>
        <begin position="306"/>
        <end position="328"/>
    </location>
</feature>
<proteinExistence type="predicted"/>
<comment type="caution">
    <text evidence="2">The sequence shown here is derived from an EMBL/GenBank/DDBJ whole genome shotgun (WGS) entry which is preliminary data.</text>
</comment>
<evidence type="ECO:0000313" key="3">
    <source>
        <dbReference type="Proteomes" id="UP001295684"/>
    </source>
</evidence>
<reference evidence="2" key="1">
    <citation type="submission" date="2023-07" db="EMBL/GenBank/DDBJ databases">
        <authorList>
            <consortium name="AG Swart"/>
            <person name="Singh M."/>
            <person name="Singh A."/>
            <person name="Seah K."/>
            <person name="Emmerich C."/>
        </authorList>
    </citation>
    <scope>NUCLEOTIDE SEQUENCE</scope>
    <source>
        <strain evidence="2">DP1</strain>
    </source>
</reference>
<feature type="compositionally biased region" description="Basic residues" evidence="1">
    <location>
        <begin position="269"/>
        <end position="288"/>
    </location>
</feature>
<keyword evidence="3" id="KW-1185">Reference proteome</keyword>
<feature type="compositionally biased region" description="Polar residues" evidence="1">
    <location>
        <begin position="289"/>
        <end position="302"/>
    </location>
</feature>
<dbReference type="EMBL" id="CAMPGE010027147">
    <property type="protein sequence ID" value="CAI2384803.1"/>
    <property type="molecule type" value="Genomic_DNA"/>
</dbReference>
<feature type="region of interest" description="Disordered" evidence="1">
    <location>
        <begin position="199"/>
        <end position="345"/>
    </location>
</feature>
<dbReference type="AlphaFoldDB" id="A0AAD2D9V3"/>
<sequence length="345" mass="40419">MNFNFNTDTYNSNKENVDIINFKTSTNRLRNHVSSIESSREKSLNDSSKGDASIFSMKNSTNYHSKFHKSYHTLKNMPLKVPNINEFSQKSLQRIKSRIQSRESAALKSTSFERPWLSRRSIDAKKKKLKSINIFKQSFDKSRESSQYNDQKARSQIVEFHLICRNKVKMFPKLKSNISKKKLQQLKISKNCNMPRVFRDPINFKSERRSTWGKSERKQKQQIKRLRKGFEKYKSQNSRSQKVHTSESTRPRPHKPKTMPKLADLTHLHPLKKSITRLPSKKSAKRPNSRSSTENQNTLNTQSIPKLKRRKSKSKPKPPIKRKNTKKSTSKEKFTPKVTRGLIRA</sequence>
<dbReference type="Proteomes" id="UP001295684">
    <property type="component" value="Unassembled WGS sequence"/>
</dbReference>
<accession>A0AAD2D9V3</accession>
<feature type="compositionally biased region" description="Basic and acidic residues" evidence="1">
    <location>
        <begin position="205"/>
        <end position="219"/>
    </location>
</feature>
<evidence type="ECO:0000256" key="1">
    <source>
        <dbReference type="SAM" id="MobiDB-lite"/>
    </source>
</evidence>
<gene>
    <name evidence="2" type="ORF">ECRASSUSDP1_LOCUS26339</name>
</gene>
<evidence type="ECO:0000313" key="2">
    <source>
        <dbReference type="EMBL" id="CAI2384803.1"/>
    </source>
</evidence>